<dbReference type="AntiFam" id="ANF00095">
    <property type="entry name" value="Shadow ORF (opposite ABC transporters)"/>
</dbReference>
<sequence>MCAEEHAGAHHAGEGAILRRNKLNIRRHDGDEHVVLRLKRFKPLAGEAVPAEFNLFVIRIGDRVKEVGLLRFFHNMNRIRRNRDADHLFTLHKIRGLDDPFISAAVHIHFIMYAHEDDGDRFSDNARAIGRNDIDILRTNDNVHLGVFAKSFIDAIIDHAVHAHLIVLQHDTRDDIALADKVRDEWILRLVVDIRRSADLLNDAVLKHDDGVAHGQRFLLIMGDIDKRNAEALLHVLQFNLHFLAELEVERAERFVEEEHLRFVDKRAGDGDALLLTAGELLDISPAVPLQVDELEHGLDLFFDGGFIRTVDLQTEGDVVKHIQVRKQSIFLEYGVDLSQIRRRICDIHAVHLDTPGIRHDKSRNQAEHGCFAAAGWAEQR</sequence>
<protein>
    <submittedName>
        <fullName evidence="1">Uncharacterized protein</fullName>
    </submittedName>
</protein>
<comment type="caution">
    <text evidence="1">The sequence shown here is derived from an EMBL/GenBank/DDBJ whole genome shotgun (WGS) entry which is preliminary data.</text>
</comment>
<dbReference type="EMBL" id="VSSQ01011038">
    <property type="protein sequence ID" value="MPM45846.1"/>
    <property type="molecule type" value="Genomic_DNA"/>
</dbReference>
<organism evidence="1">
    <name type="scientific">bioreactor metagenome</name>
    <dbReference type="NCBI Taxonomy" id="1076179"/>
    <lineage>
        <taxon>unclassified sequences</taxon>
        <taxon>metagenomes</taxon>
        <taxon>ecological metagenomes</taxon>
    </lineage>
</organism>
<name>A0A644ZYP8_9ZZZZ</name>
<reference evidence="1" key="1">
    <citation type="submission" date="2019-08" db="EMBL/GenBank/DDBJ databases">
        <authorList>
            <person name="Kucharzyk K."/>
            <person name="Murdoch R.W."/>
            <person name="Higgins S."/>
            <person name="Loffler F."/>
        </authorList>
    </citation>
    <scope>NUCLEOTIDE SEQUENCE</scope>
</reference>
<dbReference type="AlphaFoldDB" id="A0A644ZYP8"/>
<dbReference type="AntiFam" id="ANF00142">
    <property type="entry name" value="Shadow ORF (opposite yadG)"/>
</dbReference>
<evidence type="ECO:0000313" key="1">
    <source>
        <dbReference type="EMBL" id="MPM45846.1"/>
    </source>
</evidence>
<gene>
    <name evidence="1" type="ORF">SDC9_92538</name>
</gene>
<accession>A0A644ZYP8</accession>
<proteinExistence type="predicted"/>